<evidence type="ECO:0000259" key="13">
    <source>
        <dbReference type="Pfam" id="PF02770"/>
    </source>
</evidence>
<comment type="subcellular location">
    <subcellularLocation>
        <location evidence="2">Peroxisome</location>
    </subcellularLocation>
</comment>
<evidence type="ECO:0000256" key="5">
    <source>
        <dbReference type="ARBA" id="ARBA00022827"/>
    </source>
</evidence>
<dbReference type="PIRSF" id="PIRSF000168">
    <property type="entry name" value="Acyl-CoA_oxidase"/>
    <property type="match status" value="1"/>
</dbReference>
<keyword evidence="8" id="KW-0443">Lipid metabolism</keyword>
<dbReference type="InterPro" id="IPR009100">
    <property type="entry name" value="AcylCoA_DH/oxidase_NM_dom_sf"/>
</dbReference>
<dbReference type="GO" id="GO:0033540">
    <property type="term" value="P:fatty acid beta-oxidation using acyl-CoA oxidase"/>
    <property type="evidence" value="ECO:0000318"/>
    <property type="project" value="GO_Central"/>
</dbReference>
<keyword evidence="16" id="KW-1185">Reference proteome</keyword>
<dbReference type="GeneID" id="8620371"/>
<evidence type="ECO:0000256" key="1">
    <source>
        <dbReference type="ARBA" id="ARBA00001974"/>
    </source>
</evidence>
<dbReference type="GO" id="GO:0071949">
    <property type="term" value="F:FAD binding"/>
    <property type="evidence" value="ECO:0007669"/>
    <property type="project" value="InterPro"/>
</dbReference>
<feature type="domain" description="Acyl-CoA oxidase C-alpha1" evidence="14">
    <location>
        <begin position="313"/>
        <end position="460"/>
    </location>
</feature>
<dbReference type="InterPro" id="IPR006091">
    <property type="entry name" value="Acyl-CoA_Oxase/DH_mid-dom"/>
</dbReference>
<gene>
    <name evidence="15" type="ORF">DDB_G0276245</name>
</gene>
<dbReference type="EMBL" id="AAFI02000014">
    <property type="protein sequence ID" value="EDR41097.1"/>
    <property type="molecule type" value="Genomic_DNA"/>
</dbReference>
<evidence type="ECO:0000259" key="14">
    <source>
        <dbReference type="Pfam" id="PF22924"/>
    </source>
</evidence>
<dbReference type="SMR" id="B0G110"/>
<dbReference type="STRING" id="44689.B0G110"/>
<keyword evidence="4 10" id="KW-0285">Flavoprotein</keyword>
<organism evidence="15 16">
    <name type="scientific">Dictyostelium discoideum</name>
    <name type="common">Social amoeba</name>
    <dbReference type="NCBI Taxonomy" id="44689"/>
    <lineage>
        <taxon>Eukaryota</taxon>
        <taxon>Amoebozoa</taxon>
        <taxon>Evosea</taxon>
        <taxon>Eumycetozoa</taxon>
        <taxon>Dictyostelia</taxon>
        <taxon>Dictyosteliales</taxon>
        <taxon>Dictyosteliaceae</taxon>
        <taxon>Dictyostelium</taxon>
    </lineage>
</organism>
<dbReference type="HOGENOM" id="CLU_014629_4_0_1"/>
<keyword evidence="9" id="KW-0576">Peroxisome</keyword>
<dbReference type="dictyBase" id="DDB_G0276245"/>
<dbReference type="Proteomes" id="UP000002195">
    <property type="component" value="Unassembled WGS sequence"/>
</dbReference>
<dbReference type="KEGG" id="ddi:DDB_G0276245"/>
<dbReference type="RefSeq" id="XP_001732973.1">
    <property type="nucleotide sequence ID" value="XM_001732921.1"/>
</dbReference>
<dbReference type="InterPro" id="IPR012258">
    <property type="entry name" value="Acyl-CoA_oxidase"/>
</dbReference>
<dbReference type="Pfam" id="PF22924">
    <property type="entry name" value="ACOX_C_alpha1"/>
    <property type="match status" value="1"/>
</dbReference>
<dbReference type="InterPro" id="IPR036250">
    <property type="entry name" value="AcylCo_DH-like_C"/>
</dbReference>
<dbReference type="PANTHER" id="PTHR10909">
    <property type="entry name" value="ELECTRON TRANSPORT OXIDOREDUCTASE"/>
    <property type="match status" value="1"/>
</dbReference>
<dbReference type="GO" id="GO:0005777">
    <property type="term" value="C:peroxisome"/>
    <property type="evidence" value="ECO:0000318"/>
    <property type="project" value="GO_Central"/>
</dbReference>
<proteinExistence type="inferred from homology"/>
<evidence type="ECO:0000256" key="11">
    <source>
        <dbReference type="PIRSR" id="PIRSR000168-1"/>
    </source>
</evidence>
<dbReference type="GO" id="GO:0005504">
    <property type="term" value="F:fatty acid binding"/>
    <property type="evidence" value="ECO:0000318"/>
    <property type="project" value="GO_Central"/>
</dbReference>
<dbReference type="SUPFAM" id="SSF47203">
    <property type="entry name" value="Acyl-CoA dehydrogenase C-terminal domain-like"/>
    <property type="match status" value="2"/>
</dbReference>
<keyword evidence="6" id="KW-0276">Fatty acid metabolism</keyword>
<dbReference type="PaxDb" id="44689-DDB0234171"/>
<comment type="cofactor">
    <cofactor evidence="1">
        <name>FAD</name>
        <dbReference type="ChEBI" id="CHEBI:57692"/>
    </cofactor>
</comment>
<evidence type="ECO:0000256" key="6">
    <source>
        <dbReference type="ARBA" id="ARBA00022832"/>
    </source>
</evidence>
<protein>
    <recommendedName>
        <fullName evidence="10">Acyl-coenzyme A oxidase</fullName>
    </recommendedName>
</protein>
<keyword evidence="5 10" id="KW-0274">FAD</keyword>
<dbReference type="Gene3D" id="1.20.140.10">
    <property type="entry name" value="Butyryl-CoA Dehydrogenase, subunit A, domain 3"/>
    <property type="match status" value="2"/>
</dbReference>
<evidence type="ECO:0000256" key="3">
    <source>
        <dbReference type="ARBA" id="ARBA00006288"/>
    </source>
</evidence>
<keyword evidence="7" id="KW-0560">Oxidoreductase</keyword>
<sequence length="629" mass="71111">MYKNRIEIIKKHLEVNNSQTTNNKDEVLEKELFNSIDTNINVGELKLLIDSVEESKYKDETREFIRNHPKFKENFIGLDMATYRQLVLEQCAAIANRGLIHFTDIKNNLHRYIGALEMFALYNNNILTKLSVQYTLFGGPIIFLGTSRHEKYIEDANTLKTMGCFAMTEIGHGSNVRGIETTAHYDKQTKEFIIHSPTPTSEKFWIGCAYLHATYAVVFANLIIDGTNYGIHAFIVPLRCPKSGAIMKGITIKDCGHKLGLNGIDNGQIRFDQVRIPRENLLNKYSDVSEDGVYKSQFNTPIKNFAATMSPFIVGRMAITKGCSGAAKTSLSIAIEFSHIRKQFGPSSNKELPLITLSSQQRRLMAPLARTILFDLYIQRLTNELCQEKLPASIHAHCSGIKAVYSWFCVAALQTCREACGGQGYRSANRIAEFKNDCDIICTYEGDNTVLMQQLAKYLLGVKQKQTNTTTNRIYLDGEDAKSLFFNFSNINQLFETREEMRLAELKQIIDNSKESAYFAFNNAIPWAVKLGFAHMTKIVFQNSINTLKLKNVKPLTHLIMLDALVSIEEDLGWFVSNHLISPNVAQSIPFLIQDLCFEVTKVSKQIIASFDIPENCKPSSKDLISDLF</sequence>
<feature type="binding site" evidence="12">
    <location>
        <position position="168"/>
    </location>
    <ligand>
        <name>FAD</name>
        <dbReference type="ChEBI" id="CHEBI:57692"/>
    </ligand>
</feature>
<evidence type="ECO:0000313" key="15">
    <source>
        <dbReference type="EMBL" id="EDR41097.1"/>
    </source>
</evidence>
<evidence type="ECO:0000256" key="2">
    <source>
        <dbReference type="ARBA" id="ARBA00004275"/>
    </source>
</evidence>
<dbReference type="FunFam" id="1.20.140.10:FF:000010">
    <property type="entry name" value="Acyl-coenzyme A oxidase"/>
    <property type="match status" value="1"/>
</dbReference>
<dbReference type="Pfam" id="PF02770">
    <property type="entry name" value="Acyl-CoA_dh_M"/>
    <property type="match status" value="1"/>
</dbReference>
<dbReference type="PhylomeDB" id="B0G110"/>
<dbReference type="SUPFAM" id="SSF56645">
    <property type="entry name" value="Acyl-CoA dehydrogenase NM domain-like"/>
    <property type="match status" value="1"/>
</dbReference>
<dbReference type="GO" id="GO:0050660">
    <property type="term" value="F:flavin adenine dinucleotide binding"/>
    <property type="evidence" value="ECO:0000318"/>
    <property type="project" value="GO_Central"/>
</dbReference>
<evidence type="ECO:0000256" key="12">
    <source>
        <dbReference type="PIRSR" id="PIRSR000168-2"/>
    </source>
</evidence>
<dbReference type="InParanoid" id="B0G110"/>
<dbReference type="InterPro" id="IPR055060">
    <property type="entry name" value="ACOX_C_alpha1"/>
</dbReference>
<name>B0G110_DICDI</name>
<reference evidence="15 16" key="1">
    <citation type="journal article" date="2005" name="Nature">
        <title>The genome of the social amoeba Dictyostelium discoideum.</title>
        <authorList>
            <consortium name="The Dictyostelium discoideum Sequencing Consortium"/>
            <person name="Eichinger L."/>
            <person name="Pachebat J.A."/>
            <person name="Glockner G."/>
            <person name="Rajandream M.A."/>
            <person name="Sucgang R."/>
            <person name="Berriman M."/>
            <person name="Song J."/>
            <person name="Olsen R."/>
            <person name="Szafranski K."/>
            <person name="Xu Q."/>
            <person name="Tunggal B."/>
            <person name="Kummerfeld S."/>
            <person name="Madera M."/>
            <person name="Konfortov B.A."/>
            <person name="Rivero F."/>
            <person name="Bankier A.T."/>
            <person name="Lehmann R."/>
            <person name="Hamlin N."/>
            <person name="Davies R."/>
            <person name="Gaudet P."/>
            <person name="Fey P."/>
            <person name="Pilcher K."/>
            <person name="Chen G."/>
            <person name="Saunders D."/>
            <person name="Sodergren E."/>
            <person name="Davis P."/>
            <person name="Kerhornou A."/>
            <person name="Nie X."/>
            <person name="Hall N."/>
            <person name="Anjard C."/>
            <person name="Hemphill L."/>
            <person name="Bason N."/>
            <person name="Farbrother P."/>
            <person name="Desany B."/>
            <person name="Just E."/>
            <person name="Morio T."/>
            <person name="Rost R."/>
            <person name="Churcher C."/>
            <person name="Cooper J."/>
            <person name="Haydock S."/>
            <person name="van Driessche N."/>
            <person name="Cronin A."/>
            <person name="Goodhead I."/>
            <person name="Muzny D."/>
            <person name="Mourier T."/>
            <person name="Pain A."/>
            <person name="Lu M."/>
            <person name="Harper D."/>
            <person name="Lindsay R."/>
            <person name="Hauser H."/>
            <person name="James K."/>
            <person name="Quiles M."/>
            <person name="Madan Babu M."/>
            <person name="Saito T."/>
            <person name="Buchrieser C."/>
            <person name="Wardroper A."/>
            <person name="Felder M."/>
            <person name="Thangavelu M."/>
            <person name="Johnson D."/>
            <person name="Knights A."/>
            <person name="Loulseged H."/>
            <person name="Mungall K."/>
            <person name="Oliver K."/>
            <person name="Price C."/>
            <person name="Quail M.A."/>
            <person name="Urushihara H."/>
            <person name="Hernandez J."/>
            <person name="Rabbinowitsch E."/>
            <person name="Steffen D."/>
            <person name="Sanders M."/>
            <person name="Ma J."/>
            <person name="Kohara Y."/>
            <person name="Sharp S."/>
            <person name="Simmonds M."/>
            <person name="Spiegler S."/>
            <person name="Tivey A."/>
            <person name="Sugano S."/>
            <person name="White B."/>
            <person name="Walker D."/>
            <person name="Woodward J."/>
            <person name="Winckler T."/>
            <person name="Tanaka Y."/>
            <person name="Shaulsky G."/>
            <person name="Schleicher M."/>
            <person name="Weinstock G."/>
            <person name="Rosenthal A."/>
            <person name="Cox E.C."/>
            <person name="Chisholm R.L."/>
            <person name="Gibbs R."/>
            <person name="Loomis W.F."/>
            <person name="Platzer M."/>
            <person name="Kay R.R."/>
            <person name="Williams J."/>
            <person name="Dear P.H."/>
            <person name="Noegel A.A."/>
            <person name="Barrell B."/>
            <person name="Kuspa A."/>
        </authorList>
    </citation>
    <scope>NUCLEOTIDE SEQUENCE [LARGE SCALE GENOMIC DNA]</scope>
    <source>
        <strain evidence="15 16">AX4</strain>
    </source>
</reference>
<dbReference type="AlphaFoldDB" id="B0G110"/>
<comment type="similarity">
    <text evidence="3 10">Belongs to the acyl-CoA oxidase family.</text>
</comment>
<dbReference type="VEuPathDB" id="AmoebaDB:DDB_G0276245"/>
<dbReference type="InterPro" id="IPR046373">
    <property type="entry name" value="Acyl-CoA_Oxase/DH_mid-dom_sf"/>
</dbReference>
<dbReference type="FunFam" id="2.40.110.10:FF:000005">
    <property type="entry name" value="Acyl-coenzyme A oxidase"/>
    <property type="match status" value="1"/>
</dbReference>
<dbReference type="eggNOG" id="KOG0135">
    <property type="taxonomic scope" value="Eukaryota"/>
</dbReference>
<dbReference type="GO" id="GO:0003997">
    <property type="term" value="F:acyl-CoA oxidase activity"/>
    <property type="evidence" value="ECO:0000318"/>
    <property type="project" value="GO_Central"/>
</dbReference>
<evidence type="ECO:0000256" key="10">
    <source>
        <dbReference type="PIRNR" id="PIRNR000168"/>
    </source>
</evidence>
<feature type="active site" description="Proton acceptor" evidence="11">
    <location>
        <position position="445"/>
    </location>
</feature>
<dbReference type="Gene3D" id="2.40.110.10">
    <property type="entry name" value="Butyryl-CoA Dehydrogenase, subunit A, domain 2"/>
    <property type="match status" value="1"/>
</dbReference>
<evidence type="ECO:0000256" key="9">
    <source>
        <dbReference type="ARBA" id="ARBA00023140"/>
    </source>
</evidence>
<feature type="binding site" evidence="12">
    <location>
        <position position="207"/>
    </location>
    <ligand>
        <name>FAD</name>
        <dbReference type="ChEBI" id="CHEBI:57692"/>
    </ligand>
</feature>
<dbReference type="PANTHER" id="PTHR10909:SF377">
    <property type="entry name" value="ACYL-COENZYME A OXIDASE"/>
    <property type="match status" value="1"/>
</dbReference>
<evidence type="ECO:0000256" key="8">
    <source>
        <dbReference type="ARBA" id="ARBA00023098"/>
    </source>
</evidence>
<evidence type="ECO:0000256" key="7">
    <source>
        <dbReference type="ARBA" id="ARBA00023002"/>
    </source>
</evidence>
<accession>B0G110</accession>
<evidence type="ECO:0000313" key="16">
    <source>
        <dbReference type="Proteomes" id="UP000002195"/>
    </source>
</evidence>
<feature type="domain" description="Acyl-CoA oxidase/dehydrogenase middle" evidence="13">
    <location>
        <begin position="164"/>
        <end position="274"/>
    </location>
</feature>
<comment type="caution">
    <text evidence="15">The sequence shown here is derived from an EMBL/GenBank/DDBJ whole genome shotgun (WGS) entry which is preliminary data.</text>
</comment>
<evidence type="ECO:0000256" key="4">
    <source>
        <dbReference type="ARBA" id="ARBA00022630"/>
    </source>
</evidence>
<dbReference type="FunCoup" id="B0G110">
    <property type="interactions" value="16"/>
</dbReference>